<dbReference type="Proteomes" id="UP000276437">
    <property type="component" value="Chromosome"/>
</dbReference>
<reference evidence="1 2" key="1">
    <citation type="journal article" date="2018" name="Int. J. Syst. Evol. Microbiol.">
        <title>Methylomusa anaerophila gen. nov., sp. nov., an anaerobic methanol-utilizing bacterium isolated from a microbial fuel cell.</title>
        <authorList>
            <person name="Amano N."/>
            <person name="Yamamuro A."/>
            <person name="Miyahara M."/>
            <person name="Kouzuma A."/>
            <person name="Abe T."/>
            <person name="Watanabe K."/>
        </authorList>
    </citation>
    <scope>NUCLEOTIDE SEQUENCE [LARGE SCALE GENOMIC DNA]</scope>
    <source>
        <strain evidence="1 2">MMFC1</strain>
    </source>
</reference>
<dbReference type="AlphaFoldDB" id="A0A348AIE5"/>
<organism evidence="1 2">
    <name type="scientific">Methylomusa anaerophila</name>
    <dbReference type="NCBI Taxonomy" id="1930071"/>
    <lineage>
        <taxon>Bacteria</taxon>
        <taxon>Bacillati</taxon>
        <taxon>Bacillota</taxon>
        <taxon>Negativicutes</taxon>
        <taxon>Selenomonadales</taxon>
        <taxon>Sporomusaceae</taxon>
        <taxon>Methylomusa</taxon>
    </lineage>
</organism>
<accession>A0A348AIE5</accession>
<dbReference type="KEGG" id="mana:MAMMFC1_01506"/>
<proteinExistence type="predicted"/>
<evidence type="ECO:0000313" key="1">
    <source>
        <dbReference type="EMBL" id="BBB90843.1"/>
    </source>
</evidence>
<name>A0A348AIE5_9FIRM</name>
<dbReference type="RefSeq" id="WP_126307803.1">
    <property type="nucleotide sequence ID" value="NZ_AP018449.1"/>
</dbReference>
<dbReference type="EMBL" id="AP018449">
    <property type="protein sequence ID" value="BBB90843.1"/>
    <property type="molecule type" value="Genomic_DNA"/>
</dbReference>
<sequence>MRSITRNNILSEEAIKNFLLTVSARCFNSCTGKDKSLDKDRAAKLVAMLLRIINLYLQEEYIFNPTFVASSYTKNLTAEEESIRKELLDIILSLHEVVRGEIDGMEKMKAVLLVNELAAAYAASFTDFTYPIQKPAS</sequence>
<evidence type="ECO:0000313" key="2">
    <source>
        <dbReference type="Proteomes" id="UP000276437"/>
    </source>
</evidence>
<gene>
    <name evidence="1" type="ORF">MAMMFC1_01506</name>
</gene>
<keyword evidence="2" id="KW-1185">Reference proteome</keyword>
<protein>
    <submittedName>
        <fullName evidence="1">Uncharacterized protein</fullName>
    </submittedName>
</protein>